<dbReference type="RefSeq" id="WP_377026219.1">
    <property type="nucleotide sequence ID" value="NZ_JBHLTS010000079.1"/>
</dbReference>
<dbReference type="Proteomes" id="UP001589828">
    <property type="component" value="Unassembled WGS sequence"/>
</dbReference>
<keyword evidence="2" id="KW-1185">Reference proteome</keyword>
<evidence type="ECO:0000313" key="2">
    <source>
        <dbReference type="Proteomes" id="UP001589828"/>
    </source>
</evidence>
<protein>
    <submittedName>
        <fullName evidence="1">Uncharacterized protein</fullName>
    </submittedName>
</protein>
<sequence length="115" mass="13962">MSEYKLFDFKTKENSSWEIRYETNKNSFNGDSIVFKRKEEVRGDEYYQFEFHPYESYPNDSRYYIDRIFKVKVSRKFGIVDVEQINSINNNDFVYKLILYPNQLLIDHKGDALDL</sequence>
<gene>
    <name evidence="1" type="ORF">ACFFGT_30080</name>
</gene>
<dbReference type="EMBL" id="JBHLTS010000079">
    <property type="protein sequence ID" value="MFC0518502.1"/>
    <property type="molecule type" value="Genomic_DNA"/>
</dbReference>
<reference evidence="1 2" key="1">
    <citation type="submission" date="2024-09" db="EMBL/GenBank/DDBJ databases">
        <authorList>
            <person name="Sun Q."/>
            <person name="Mori K."/>
        </authorList>
    </citation>
    <scope>NUCLEOTIDE SEQUENCE [LARGE SCALE GENOMIC DNA]</scope>
    <source>
        <strain evidence="1 2">NCAIM B.02415</strain>
    </source>
</reference>
<organism evidence="1 2">
    <name type="scientific">Mucilaginibacter angelicae</name>
    <dbReference type="NCBI Taxonomy" id="869718"/>
    <lineage>
        <taxon>Bacteria</taxon>
        <taxon>Pseudomonadati</taxon>
        <taxon>Bacteroidota</taxon>
        <taxon>Sphingobacteriia</taxon>
        <taxon>Sphingobacteriales</taxon>
        <taxon>Sphingobacteriaceae</taxon>
        <taxon>Mucilaginibacter</taxon>
    </lineage>
</organism>
<accession>A0ABV6LGA5</accession>
<comment type="caution">
    <text evidence="1">The sequence shown here is derived from an EMBL/GenBank/DDBJ whole genome shotgun (WGS) entry which is preliminary data.</text>
</comment>
<proteinExistence type="predicted"/>
<name>A0ABV6LGA5_9SPHI</name>
<evidence type="ECO:0000313" key="1">
    <source>
        <dbReference type="EMBL" id="MFC0518502.1"/>
    </source>
</evidence>